<dbReference type="EMBL" id="AY596297">
    <property type="protein sequence ID" value="AAV47544.1"/>
    <property type="molecule type" value="Genomic_DNA"/>
</dbReference>
<dbReference type="PATRIC" id="fig|272569.17.peg.3361"/>
<evidence type="ECO:0000313" key="2">
    <source>
        <dbReference type="EMBL" id="AAV47544.1"/>
    </source>
</evidence>
<name>Q5UYV9_HALMA</name>
<dbReference type="Proteomes" id="UP000001169">
    <property type="component" value="Chromosome I"/>
</dbReference>
<dbReference type="EnsemblBacteria" id="AAV47544">
    <property type="protein sequence ID" value="AAV47544"/>
    <property type="gene ID" value="rrnAC2787"/>
</dbReference>
<dbReference type="AlphaFoldDB" id="Q5UYV9"/>
<evidence type="ECO:0000256" key="1">
    <source>
        <dbReference type="SAM" id="Phobius"/>
    </source>
</evidence>
<dbReference type="HOGENOM" id="CLU_1718179_0_0_2"/>
<proteinExistence type="predicted"/>
<feature type="transmembrane region" description="Helical" evidence="1">
    <location>
        <begin position="75"/>
        <end position="94"/>
    </location>
</feature>
<organism evidence="2 3">
    <name type="scientific">Haloarcula marismortui (strain ATCC 43049 / DSM 3752 / JCM 8966 / VKM B-1809)</name>
    <name type="common">Halobacterium marismortui</name>
    <dbReference type="NCBI Taxonomy" id="272569"/>
    <lineage>
        <taxon>Archaea</taxon>
        <taxon>Methanobacteriati</taxon>
        <taxon>Methanobacteriota</taxon>
        <taxon>Stenosarchaea group</taxon>
        <taxon>Halobacteria</taxon>
        <taxon>Halobacteriales</taxon>
        <taxon>Haloarculaceae</taxon>
        <taxon>Haloarcula</taxon>
    </lineage>
</organism>
<feature type="transmembrane region" description="Helical" evidence="1">
    <location>
        <begin position="39"/>
        <end position="55"/>
    </location>
</feature>
<keyword evidence="1" id="KW-1133">Transmembrane helix</keyword>
<dbReference type="KEGG" id="hma:rrnAC2787"/>
<dbReference type="PaxDb" id="272569-rrnAC2787"/>
<dbReference type="eggNOG" id="ENOG502N5FI">
    <property type="taxonomic scope" value="Archaea"/>
</dbReference>
<dbReference type="STRING" id="272569.rrnAC2787"/>
<feature type="transmembrane region" description="Helical" evidence="1">
    <location>
        <begin position="143"/>
        <end position="165"/>
    </location>
</feature>
<sequence length="169" mass="18043">MQHVAVSVTSLCPFCVHMERNEHRSNSHVASTATVPRKMILVLFVPALFGAAHHVDHIVRGNHVGWPLTPEVNAFTLSLAVYPLLAIGLVLTVTGRTGLRYWLGFFTANSVVLASVHLGPWAIEPPSDIIAPYNDPMLGYGAFGVLLALIAAVAIGAAYTGVLVLRGGR</sequence>
<gene>
    <name evidence="2" type="ordered locus">rrnAC2787</name>
</gene>
<feature type="transmembrane region" description="Helical" evidence="1">
    <location>
        <begin position="101"/>
        <end position="123"/>
    </location>
</feature>
<keyword evidence="1" id="KW-0812">Transmembrane</keyword>
<evidence type="ECO:0000313" key="3">
    <source>
        <dbReference type="Proteomes" id="UP000001169"/>
    </source>
</evidence>
<keyword evidence="1" id="KW-0472">Membrane</keyword>
<reference evidence="2 3" key="1">
    <citation type="journal article" date="2004" name="Genome Res.">
        <title>Genome sequence of Haloarcula marismortui: a halophilic archaeon from the Dead Sea.</title>
        <authorList>
            <person name="Baliga N.S."/>
            <person name="Bonneau R."/>
            <person name="Facciotti M.T."/>
            <person name="Pan M."/>
            <person name="Glusman G."/>
            <person name="Deutsch E.W."/>
            <person name="Shannon P."/>
            <person name="Chiu Y."/>
            <person name="Weng R.S."/>
            <person name="Gan R.R."/>
            <person name="Hung P."/>
            <person name="Date S.V."/>
            <person name="Marcotte E."/>
            <person name="Hood L."/>
            <person name="Ng W.V."/>
        </authorList>
    </citation>
    <scope>NUCLEOTIDE SEQUENCE [LARGE SCALE GENOMIC DNA]</scope>
    <source>
        <strain evidence="3">ATCC 43049 / DSM 3752 / JCM 8966 / VKM B-1809</strain>
    </source>
</reference>
<accession>Q5UYV9</accession>
<protein>
    <submittedName>
        <fullName evidence="2">Uncharacterized protein</fullName>
    </submittedName>
</protein>
<keyword evidence="3" id="KW-1185">Reference proteome</keyword>